<accession>A0A225V8T9</accession>
<evidence type="ECO:0000313" key="3">
    <source>
        <dbReference type="Proteomes" id="UP000198211"/>
    </source>
</evidence>
<evidence type="ECO:0000256" key="1">
    <source>
        <dbReference type="SAM" id="MobiDB-lite"/>
    </source>
</evidence>
<sequence>MAADDQTSLGDSNSDSDEPSVPAPATETRPNSTATTLCAADPPVAGSLVPTPLSEERLWELLNSSSQYTLGNICQVMDGRLAEMLRFNATLHWGPNFSADRDAPHKEIKLVKSHEASLNVQISEMNAVIKSHQEMYDRLRNRFHLALRGNEILTKEVNYGRSEYLVGIQAFKKSHGNLHKILCQTDPKDTTLTSKLQERNRDEDMGPEALVLMVEGFELDKMDWETLAPDSQTRCALKAVYNIGLEDARDHDTLADAIARAKVRFAEMRAEKQRKAEEAAAAAGFQCYHALKTGSEHSAAGGGNSYVAASPTVPPAHSPPASKLEQAFLPSLVPSDAEVKCMTVGIEKFRKFMAPDHPWRKAMDLWPDHACLFDTTDFQLDSHILQRAGFPERLCGHWVSPEAVKRFLSRMAARLLTIKDADERRKFKLALERLKKTLLDPTLPFYTIEKLMWVPADEDEEMEEGEVAEDDADSTATLDLNQDSGDTPVAPQDAAAEAALVLLFADYSPS</sequence>
<organism evidence="2 3">
    <name type="scientific">Phytophthora megakarya</name>
    <dbReference type="NCBI Taxonomy" id="4795"/>
    <lineage>
        <taxon>Eukaryota</taxon>
        <taxon>Sar</taxon>
        <taxon>Stramenopiles</taxon>
        <taxon>Oomycota</taxon>
        <taxon>Peronosporomycetes</taxon>
        <taxon>Peronosporales</taxon>
        <taxon>Peronosporaceae</taxon>
        <taxon>Phytophthora</taxon>
    </lineage>
</organism>
<evidence type="ECO:0000313" key="2">
    <source>
        <dbReference type="EMBL" id="OWZ02176.1"/>
    </source>
</evidence>
<name>A0A225V8T9_9STRA</name>
<protein>
    <submittedName>
        <fullName evidence="2">Uncharacterized protein</fullName>
    </submittedName>
</protein>
<feature type="region of interest" description="Disordered" evidence="1">
    <location>
        <begin position="459"/>
        <end position="491"/>
    </location>
</feature>
<dbReference type="Proteomes" id="UP000198211">
    <property type="component" value="Unassembled WGS sequence"/>
</dbReference>
<dbReference type="AlphaFoldDB" id="A0A225V8T9"/>
<feature type="compositionally biased region" description="Polar residues" evidence="1">
    <location>
        <begin position="1"/>
        <end position="13"/>
    </location>
</feature>
<keyword evidence="3" id="KW-1185">Reference proteome</keyword>
<dbReference type="EMBL" id="NBNE01006343">
    <property type="protein sequence ID" value="OWZ02176.1"/>
    <property type="molecule type" value="Genomic_DNA"/>
</dbReference>
<feature type="region of interest" description="Disordered" evidence="1">
    <location>
        <begin position="1"/>
        <end position="49"/>
    </location>
</feature>
<gene>
    <name evidence="2" type="ORF">PHMEG_00026306</name>
</gene>
<comment type="caution">
    <text evidence="2">The sequence shown here is derived from an EMBL/GenBank/DDBJ whole genome shotgun (WGS) entry which is preliminary data.</text>
</comment>
<feature type="compositionally biased region" description="Acidic residues" evidence="1">
    <location>
        <begin position="459"/>
        <end position="473"/>
    </location>
</feature>
<proteinExistence type="predicted"/>
<reference evidence="3" key="1">
    <citation type="submission" date="2017-03" db="EMBL/GenBank/DDBJ databases">
        <title>Phytopthora megakarya and P. palmivora, two closely related causual agents of cacao black pod achieved similar genome size and gene model numbers by different mechanisms.</title>
        <authorList>
            <person name="Ali S."/>
            <person name="Shao J."/>
            <person name="Larry D.J."/>
            <person name="Kronmiller B."/>
            <person name="Shen D."/>
            <person name="Strem M.D."/>
            <person name="Melnick R.L."/>
            <person name="Guiltinan M.J."/>
            <person name="Tyler B.M."/>
            <person name="Meinhardt L.W."/>
            <person name="Bailey B.A."/>
        </authorList>
    </citation>
    <scope>NUCLEOTIDE SEQUENCE [LARGE SCALE GENOMIC DNA]</scope>
    <source>
        <strain evidence="3">zdho120</strain>
    </source>
</reference>
<feature type="compositionally biased region" description="Polar residues" evidence="1">
    <location>
        <begin position="474"/>
        <end position="485"/>
    </location>
</feature>
<dbReference type="OrthoDB" id="10608022at2759"/>